<feature type="compositionally biased region" description="Acidic residues" evidence="1">
    <location>
        <begin position="786"/>
        <end position="795"/>
    </location>
</feature>
<dbReference type="AlphaFoldDB" id="A0A2J6TB26"/>
<dbReference type="Proteomes" id="UP000235371">
    <property type="component" value="Unassembled WGS sequence"/>
</dbReference>
<dbReference type="InParanoid" id="A0A2J6TB26"/>
<feature type="region of interest" description="Disordered" evidence="1">
    <location>
        <begin position="747"/>
        <end position="799"/>
    </location>
</feature>
<dbReference type="EMBL" id="KZ613791">
    <property type="protein sequence ID" value="PMD60168.1"/>
    <property type="molecule type" value="Genomic_DNA"/>
</dbReference>
<sequence length="850" mass="93929">MNGFQVLGERQNRRAEAQRLYISELERRQSRKHKNIDTLQVYIEGLPQKIQKQVTESDSWKLVSAKLNTVNEHVNSMSRVLNETLVPGLESMRPGVAAISKGIDVATGNITAIPNAAENTLTPSSRTRSWMLVISQHAQKSLLERIATANTVKVQIERHPSEICTVVKTVTDASVAVITDHSTTKFNKILGKVGARVHLSTTAITTDAIKGAGMANEILTTQAPTELIGVSKMALTWPDTVNLPSVFATGISPVVESLKPMGCGIEDLGTVPACVTDIKKTLDEVAAKAEEIPTKVIVPLSVAMKTLASMAEAVEDTKDTTTSEIDNLAKRPDKMAAANDKFSQMMLSGEKARYGRRYDENKGRAESCDRWGCGAAFEVALKPSLDLLEPFGGQVKQLEKVTVEHLEKIHEQLGRAVTATGKLSKELNLLIQPISDQVMPPVSLDANAPTTKVTLRDLLANLKSAMAKSAEISKLKVTLENMESHFQSAVGCHMLTYKRVDGIGDMVLNMSKEMIRQHIARGPNNRPNREQLKNHLEPINSKVSNVITADQFTQITVDRAAGAADVWEELVKSEVGKIKTHFEAIVGTLEEASASETERMRRLEAMLHHDSLTHDIKYDRKVEELLVPLRDNLKQICQQMEIMKADQCLCGEDLGSIAGKERAIRRIRVLVDRAASSREGEGQQRVITGVRELFARPQESHRIGEMEDQDIQGVDWALHMPHQIPPRTDGSEDCMRYRPSIDETIRIEEGEAQPEGGDEVSEPPPGDTQRQRSSAPSSRNRGDGELQPEEEGEEQSELRDISDSWLFHDIGSELVQHTGTSTHECFLLFLTSKNARAHVKGVTIEAWLDQ</sequence>
<dbReference type="RefSeq" id="XP_024737072.1">
    <property type="nucleotide sequence ID" value="XM_024883075.1"/>
</dbReference>
<proteinExistence type="predicted"/>
<protein>
    <submittedName>
        <fullName evidence="2">Uncharacterized protein</fullName>
    </submittedName>
</protein>
<feature type="compositionally biased region" description="Acidic residues" evidence="1">
    <location>
        <begin position="750"/>
        <end position="761"/>
    </location>
</feature>
<evidence type="ECO:0000256" key="1">
    <source>
        <dbReference type="SAM" id="MobiDB-lite"/>
    </source>
</evidence>
<reference evidence="2 3" key="1">
    <citation type="submission" date="2016-04" db="EMBL/GenBank/DDBJ databases">
        <title>A degradative enzymes factory behind the ericoid mycorrhizal symbiosis.</title>
        <authorList>
            <consortium name="DOE Joint Genome Institute"/>
            <person name="Martino E."/>
            <person name="Morin E."/>
            <person name="Grelet G."/>
            <person name="Kuo A."/>
            <person name="Kohler A."/>
            <person name="Daghino S."/>
            <person name="Barry K."/>
            <person name="Choi C."/>
            <person name="Cichocki N."/>
            <person name="Clum A."/>
            <person name="Copeland A."/>
            <person name="Hainaut M."/>
            <person name="Haridas S."/>
            <person name="Labutti K."/>
            <person name="Lindquist E."/>
            <person name="Lipzen A."/>
            <person name="Khouja H.-R."/>
            <person name="Murat C."/>
            <person name="Ohm R."/>
            <person name="Olson A."/>
            <person name="Spatafora J."/>
            <person name="Veneault-Fourrey C."/>
            <person name="Henrissat B."/>
            <person name="Grigoriev I."/>
            <person name="Martin F."/>
            <person name="Perotto S."/>
        </authorList>
    </citation>
    <scope>NUCLEOTIDE SEQUENCE [LARGE SCALE GENOMIC DNA]</scope>
    <source>
        <strain evidence="2 3">E</strain>
    </source>
</reference>
<accession>A0A2J6TB26</accession>
<dbReference type="GeneID" id="36591152"/>
<organism evidence="2 3">
    <name type="scientific">Hyaloscypha bicolor E</name>
    <dbReference type="NCBI Taxonomy" id="1095630"/>
    <lineage>
        <taxon>Eukaryota</taxon>
        <taxon>Fungi</taxon>
        <taxon>Dikarya</taxon>
        <taxon>Ascomycota</taxon>
        <taxon>Pezizomycotina</taxon>
        <taxon>Leotiomycetes</taxon>
        <taxon>Helotiales</taxon>
        <taxon>Hyaloscyphaceae</taxon>
        <taxon>Hyaloscypha</taxon>
        <taxon>Hyaloscypha bicolor</taxon>
    </lineage>
</organism>
<keyword evidence="3" id="KW-1185">Reference proteome</keyword>
<name>A0A2J6TB26_9HELO</name>
<evidence type="ECO:0000313" key="3">
    <source>
        <dbReference type="Proteomes" id="UP000235371"/>
    </source>
</evidence>
<gene>
    <name evidence="2" type="ORF">K444DRAFT_629586</name>
</gene>
<evidence type="ECO:0000313" key="2">
    <source>
        <dbReference type="EMBL" id="PMD60168.1"/>
    </source>
</evidence>